<comment type="caution">
    <text evidence="3">The sequence shown here is derived from an EMBL/GenBank/DDBJ whole genome shotgun (WGS) entry which is preliminary data.</text>
</comment>
<dbReference type="Proteomes" id="UP000177457">
    <property type="component" value="Unassembled WGS sequence"/>
</dbReference>
<feature type="transmembrane region" description="Helical" evidence="2">
    <location>
        <begin position="6"/>
        <end position="25"/>
    </location>
</feature>
<name>A0A1F6MFK6_9BACT</name>
<keyword evidence="2" id="KW-0472">Membrane</keyword>
<feature type="coiled-coil region" evidence="1">
    <location>
        <begin position="96"/>
        <end position="158"/>
    </location>
</feature>
<sequence>MVDILIVSVALAFLVFALAHSIRLLRRSFEAAIRLQAVAQLGLVVGFILVNAGFLWWLIVSIGYQDFFWLDRAVSVVLFFGGIFTALNTRLVLSIFTDLKADQEKLRKAMEELEKSKRNIEGQVARRVRQIARINKAMVGRELKMIELKKQLEELRGE</sequence>
<keyword evidence="2" id="KW-1133">Transmembrane helix</keyword>
<evidence type="ECO:0000256" key="2">
    <source>
        <dbReference type="SAM" id="Phobius"/>
    </source>
</evidence>
<gene>
    <name evidence="3" type="ORF">A3C90_00625</name>
</gene>
<dbReference type="EMBL" id="MFQE01000047">
    <property type="protein sequence ID" value="OGH70409.1"/>
    <property type="molecule type" value="Genomic_DNA"/>
</dbReference>
<keyword evidence="2" id="KW-0812">Transmembrane</keyword>
<feature type="transmembrane region" description="Helical" evidence="2">
    <location>
        <begin position="76"/>
        <end position="97"/>
    </location>
</feature>
<dbReference type="AlphaFoldDB" id="A0A1F6MFK6"/>
<dbReference type="STRING" id="1798683.A3C90_00625"/>
<reference evidence="3 4" key="1">
    <citation type="journal article" date="2016" name="Nat. Commun.">
        <title>Thousands of microbial genomes shed light on interconnected biogeochemical processes in an aquifer system.</title>
        <authorList>
            <person name="Anantharaman K."/>
            <person name="Brown C.T."/>
            <person name="Hug L.A."/>
            <person name="Sharon I."/>
            <person name="Castelle C.J."/>
            <person name="Probst A.J."/>
            <person name="Thomas B.C."/>
            <person name="Singh A."/>
            <person name="Wilkins M.J."/>
            <person name="Karaoz U."/>
            <person name="Brodie E.L."/>
            <person name="Williams K.H."/>
            <person name="Hubbard S.S."/>
            <person name="Banfield J.F."/>
        </authorList>
    </citation>
    <scope>NUCLEOTIDE SEQUENCE [LARGE SCALE GENOMIC DNA]</scope>
</reference>
<feature type="transmembrane region" description="Helical" evidence="2">
    <location>
        <begin position="37"/>
        <end position="64"/>
    </location>
</feature>
<keyword evidence="1" id="KW-0175">Coiled coil</keyword>
<accession>A0A1F6MFK6</accession>
<evidence type="ECO:0000313" key="4">
    <source>
        <dbReference type="Proteomes" id="UP000177457"/>
    </source>
</evidence>
<protein>
    <submittedName>
        <fullName evidence="3">Uncharacterized protein</fullName>
    </submittedName>
</protein>
<evidence type="ECO:0000313" key="3">
    <source>
        <dbReference type="EMBL" id="OGH70409.1"/>
    </source>
</evidence>
<organism evidence="3 4">
    <name type="scientific">Candidatus Magasanikbacteria bacterium RIFCSPHIGHO2_02_FULL_51_14</name>
    <dbReference type="NCBI Taxonomy" id="1798683"/>
    <lineage>
        <taxon>Bacteria</taxon>
        <taxon>Candidatus Magasanikiibacteriota</taxon>
    </lineage>
</organism>
<proteinExistence type="predicted"/>
<evidence type="ECO:0000256" key="1">
    <source>
        <dbReference type="SAM" id="Coils"/>
    </source>
</evidence>